<dbReference type="PANTHER" id="PTHR40465:SF1">
    <property type="entry name" value="DUF6534 DOMAIN-CONTAINING PROTEIN"/>
    <property type="match status" value="1"/>
</dbReference>
<keyword evidence="1" id="KW-0812">Transmembrane</keyword>
<evidence type="ECO:0000256" key="1">
    <source>
        <dbReference type="SAM" id="Phobius"/>
    </source>
</evidence>
<protein>
    <recommendedName>
        <fullName evidence="2">DUF6534 domain-containing protein</fullName>
    </recommendedName>
</protein>
<gene>
    <name evidence="3" type="ORF">FB45DRAFT_396934</name>
</gene>
<sequence length="281" mass="31993">MAKASDSSLYTLGVFEIGGVCSTMLFGITSVQAFNYCRHYPKDALLIKLTVLSVWLLELAHGMVVWHGIFTLTVTFYGETSHIAQPPRTIWLSLLFSSLIVTIVQIFFANRIRVFSHRWIVSIICWLLAIIDLGTSLAMLVILMERKHIDVLQVQYRWLMAVSLGLSSFVDVCIAVSLCVLLVRMRTGTHRKTKRLTDKLIKWSIESTIVKSGAGLLQLILFMTRGDLTWVFFYLIKATLFSNSMLVSWVHFILSNFSDHIFYAALIHGNVPARRTTTWRV</sequence>
<keyword evidence="1" id="KW-1133">Transmembrane helix</keyword>
<dbReference type="EMBL" id="JARKIF010000005">
    <property type="protein sequence ID" value="KAJ7638175.1"/>
    <property type="molecule type" value="Genomic_DNA"/>
</dbReference>
<feature type="transmembrane region" description="Helical" evidence="1">
    <location>
        <begin position="120"/>
        <end position="144"/>
    </location>
</feature>
<evidence type="ECO:0000313" key="3">
    <source>
        <dbReference type="EMBL" id="KAJ7638175.1"/>
    </source>
</evidence>
<dbReference type="AlphaFoldDB" id="A0AAD7FU14"/>
<accession>A0AAD7FU14</accession>
<feature type="transmembrane region" description="Helical" evidence="1">
    <location>
        <begin position="46"/>
        <end position="69"/>
    </location>
</feature>
<feature type="transmembrane region" description="Helical" evidence="1">
    <location>
        <begin position="156"/>
        <end position="183"/>
    </location>
</feature>
<proteinExistence type="predicted"/>
<comment type="caution">
    <text evidence="3">The sequence shown here is derived from an EMBL/GenBank/DDBJ whole genome shotgun (WGS) entry which is preliminary data.</text>
</comment>
<reference evidence="3" key="1">
    <citation type="submission" date="2023-03" db="EMBL/GenBank/DDBJ databases">
        <title>Massive genome expansion in bonnet fungi (Mycena s.s.) driven by repeated elements and novel gene families across ecological guilds.</title>
        <authorList>
            <consortium name="Lawrence Berkeley National Laboratory"/>
            <person name="Harder C.B."/>
            <person name="Miyauchi S."/>
            <person name="Viragh M."/>
            <person name="Kuo A."/>
            <person name="Thoen E."/>
            <person name="Andreopoulos B."/>
            <person name="Lu D."/>
            <person name="Skrede I."/>
            <person name="Drula E."/>
            <person name="Henrissat B."/>
            <person name="Morin E."/>
            <person name="Kohler A."/>
            <person name="Barry K."/>
            <person name="LaButti K."/>
            <person name="Morin E."/>
            <person name="Salamov A."/>
            <person name="Lipzen A."/>
            <person name="Mereny Z."/>
            <person name="Hegedus B."/>
            <person name="Baldrian P."/>
            <person name="Stursova M."/>
            <person name="Weitz H."/>
            <person name="Taylor A."/>
            <person name="Grigoriev I.V."/>
            <person name="Nagy L.G."/>
            <person name="Martin F."/>
            <person name="Kauserud H."/>
        </authorList>
    </citation>
    <scope>NUCLEOTIDE SEQUENCE</scope>
    <source>
        <strain evidence="3">9284</strain>
    </source>
</reference>
<evidence type="ECO:0000259" key="2">
    <source>
        <dbReference type="Pfam" id="PF20152"/>
    </source>
</evidence>
<dbReference type="Proteomes" id="UP001221142">
    <property type="component" value="Unassembled WGS sequence"/>
</dbReference>
<dbReference type="PANTHER" id="PTHR40465">
    <property type="entry name" value="CHROMOSOME 1, WHOLE GENOME SHOTGUN SEQUENCE"/>
    <property type="match status" value="1"/>
</dbReference>
<dbReference type="InterPro" id="IPR045339">
    <property type="entry name" value="DUF6534"/>
</dbReference>
<organism evidence="3 4">
    <name type="scientific">Roridomyces roridus</name>
    <dbReference type="NCBI Taxonomy" id="1738132"/>
    <lineage>
        <taxon>Eukaryota</taxon>
        <taxon>Fungi</taxon>
        <taxon>Dikarya</taxon>
        <taxon>Basidiomycota</taxon>
        <taxon>Agaricomycotina</taxon>
        <taxon>Agaricomycetes</taxon>
        <taxon>Agaricomycetidae</taxon>
        <taxon>Agaricales</taxon>
        <taxon>Marasmiineae</taxon>
        <taxon>Mycenaceae</taxon>
        <taxon>Roridomyces</taxon>
    </lineage>
</organism>
<feature type="transmembrane region" description="Helical" evidence="1">
    <location>
        <begin position="12"/>
        <end position="34"/>
    </location>
</feature>
<dbReference type="Pfam" id="PF20152">
    <property type="entry name" value="DUF6534"/>
    <property type="match status" value="1"/>
</dbReference>
<keyword evidence="4" id="KW-1185">Reference proteome</keyword>
<feature type="transmembrane region" description="Helical" evidence="1">
    <location>
        <begin position="89"/>
        <end position="108"/>
    </location>
</feature>
<keyword evidence="1" id="KW-0472">Membrane</keyword>
<evidence type="ECO:0000313" key="4">
    <source>
        <dbReference type="Proteomes" id="UP001221142"/>
    </source>
</evidence>
<name>A0AAD7FU14_9AGAR</name>
<feature type="domain" description="DUF6534" evidence="2">
    <location>
        <begin position="168"/>
        <end position="248"/>
    </location>
</feature>
<feature type="transmembrane region" description="Helical" evidence="1">
    <location>
        <begin position="230"/>
        <end position="254"/>
    </location>
</feature>
<feature type="transmembrane region" description="Helical" evidence="1">
    <location>
        <begin position="203"/>
        <end position="224"/>
    </location>
</feature>